<keyword evidence="3" id="KW-1185">Reference proteome</keyword>
<evidence type="ECO:0000259" key="1">
    <source>
        <dbReference type="Pfam" id="PF13474"/>
    </source>
</evidence>
<feature type="domain" description="SnoaL-like" evidence="1">
    <location>
        <begin position="10"/>
        <end position="129"/>
    </location>
</feature>
<protein>
    <recommendedName>
        <fullName evidence="1">SnoaL-like domain-containing protein</fullName>
    </recommendedName>
</protein>
<name>A0A511M4J9_9NOCA</name>
<accession>A0A511M4J9</accession>
<reference evidence="2 3" key="1">
    <citation type="submission" date="2019-07" db="EMBL/GenBank/DDBJ databases">
        <title>Whole genome shotgun sequence of Nocardia ninae NBRC 108245.</title>
        <authorList>
            <person name="Hosoyama A."/>
            <person name="Uohara A."/>
            <person name="Ohji S."/>
            <person name="Ichikawa N."/>
        </authorList>
    </citation>
    <scope>NUCLEOTIDE SEQUENCE [LARGE SCALE GENOMIC DNA]</scope>
    <source>
        <strain evidence="2 3">NBRC 108245</strain>
    </source>
</reference>
<dbReference type="InterPro" id="IPR037401">
    <property type="entry name" value="SnoaL-like"/>
</dbReference>
<dbReference type="OrthoDB" id="9812295at2"/>
<dbReference type="SUPFAM" id="SSF54427">
    <property type="entry name" value="NTF2-like"/>
    <property type="match status" value="1"/>
</dbReference>
<organism evidence="2 3">
    <name type="scientific">Nocardia ninae NBRC 108245</name>
    <dbReference type="NCBI Taxonomy" id="1210091"/>
    <lineage>
        <taxon>Bacteria</taxon>
        <taxon>Bacillati</taxon>
        <taxon>Actinomycetota</taxon>
        <taxon>Actinomycetes</taxon>
        <taxon>Mycobacteriales</taxon>
        <taxon>Nocardiaceae</taxon>
        <taxon>Nocardia</taxon>
    </lineage>
</organism>
<sequence length="146" mass="16665">MTTNDSELAAFFANRAEAQQSKNIDRLMGHYDPDIVYYDVVPPLRFAGHDEVRRNFLRWFDGYEGPISLQTHDRTVRTSGDVAFANMLHLDSGTRKGGLQASIWVRETVCLHRSNGAWLITHEHISIPINPENMQVWLATEKDQPA</sequence>
<gene>
    <name evidence="2" type="ORF">NN4_00830</name>
</gene>
<evidence type="ECO:0000313" key="3">
    <source>
        <dbReference type="Proteomes" id="UP000321424"/>
    </source>
</evidence>
<evidence type="ECO:0000313" key="2">
    <source>
        <dbReference type="EMBL" id="GEM35564.1"/>
    </source>
</evidence>
<dbReference type="AlphaFoldDB" id="A0A511M4J9"/>
<dbReference type="Proteomes" id="UP000321424">
    <property type="component" value="Unassembled WGS sequence"/>
</dbReference>
<proteinExistence type="predicted"/>
<dbReference type="Pfam" id="PF13474">
    <property type="entry name" value="SnoaL_3"/>
    <property type="match status" value="1"/>
</dbReference>
<dbReference type="Gene3D" id="3.10.450.50">
    <property type="match status" value="1"/>
</dbReference>
<comment type="caution">
    <text evidence="2">The sequence shown here is derived from an EMBL/GenBank/DDBJ whole genome shotgun (WGS) entry which is preliminary data.</text>
</comment>
<dbReference type="InterPro" id="IPR032710">
    <property type="entry name" value="NTF2-like_dom_sf"/>
</dbReference>
<dbReference type="EMBL" id="BJXA01000001">
    <property type="protein sequence ID" value="GEM35564.1"/>
    <property type="molecule type" value="Genomic_DNA"/>
</dbReference>
<dbReference type="RefSeq" id="WP_147127932.1">
    <property type="nucleotide sequence ID" value="NZ_BJXA01000001.1"/>
</dbReference>